<dbReference type="Gene3D" id="1.25.10.10">
    <property type="entry name" value="Leucine-rich Repeat Variant"/>
    <property type="match status" value="3"/>
</dbReference>
<evidence type="ECO:0008006" key="3">
    <source>
        <dbReference type="Google" id="ProtNLM"/>
    </source>
</evidence>
<keyword evidence="2" id="KW-1185">Reference proteome</keyword>
<sequence>MSITHSTDPSGRGPRDRGIDPRLLDDLRFDDVEVYLRDPEPEVRDAALGALIRSARAGRAPYGTGDALAWALADEHEDVRRSAAGALRELPELYLADDGVKALMLAAARGREPFVREVAAELLAGLTEAAADLYAHGLDDGEAHVRVQAVSGLVALHAVGRVVEAADDPAREVRVAVAEGLARIARPEGLTALAHLLTDHDPVVRMAALDAAAQLGVPEDLELRVVRALLDDTSRQVRRTAAVALAKGDPEGAVPPLIRALRDETVEVRRAVVRSLEQWAAERPEVLVALTEALSDPDPGVRTQIRWALA</sequence>
<dbReference type="InterPro" id="IPR016024">
    <property type="entry name" value="ARM-type_fold"/>
</dbReference>
<accession>A0A5C4J6Y6</accession>
<dbReference type="PANTHER" id="PTHR12697">
    <property type="entry name" value="PBS LYASE HEAT-LIKE PROTEIN"/>
    <property type="match status" value="1"/>
</dbReference>
<dbReference type="AlphaFoldDB" id="A0A5C4J6Y6"/>
<dbReference type="Pfam" id="PF13646">
    <property type="entry name" value="HEAT_2"/>
    <property type="match status" value="2"/>
</dbReference>
<dbReference type="InterPro" id="IPR011989">
    <property type="entry name" value="ARM-like"/>
</dbReference>
<dbReference type="GO" id="GO:0016491">
    <property type="term" value="F:oxidoreductase activity"/>
    <property type="evidence" value="ECO:0007669"/>
    <property type="project" value="TreeGrafter"/>
</dbReference>
<name>A0A5C4J6Y6_9ACTN</name>
<dbReference type="EMBL" id="VCKW01000154">
    <property type="protein sequence ID" value="TMQ92955.1"/>
    <property type="molecule type" value="Genomic_DNA"/>
</dbReference>
<dbReference type="InterPro" id="IPR026003">
    <property type="entry name" value="Cohesin_HEAT"/>
</dbReference>
<gene>
    <name evidence="1" type="ORF">ETD83_26280</name>
</gene>
<dbReference type="InterPro" id="IPR004155">
    <property type="entry name" value="PBS_lyase_HEAT"/>
</dbReference>
<organism evidence="1 2">
    <name type="scientific">Actinomadura soli</name>
    <dbReference type="NCBI Taxonomy" id="2508997"/>
    <lineage>
        <taxon>Bacteria</taxon>
        <taxon>Bacillati</taxon>
        <taxon>Actinomycetota</taxon>
        <taxon>Actinomycetes</taxon>
        <taxon>Streptosporangiales</taxon>
        <taxon>Thermomonosporaceae</taxon>
        <taxon>Actinomadura</taxon>
    </lineage>
</organism>
<dbReference type="OrthoDB" id="3464935at2"/>
<reference evidence="1 2" key="1">
    <citation type="submission" date="2019-05" db="EMBL/GenBank/DDBJ databases">
        <title>Draft genome sequence of Actinomadura sp. 14C53.</title>
        <authorList>
            <person name="Saricaoglu S."/>
            <person name="Isik K."/>
        </authorList>
    </citation>
    <scope>NUCLEOTIDE SEQUENCE [LARGE SCALE GENOMIC DNA]</scope>
    <source>
        <strain evidence="1 2">14C53</strain>
    </source>
</reference>
<dbReference type="Pfam" id="PF12765">
    <property type="entry name" value="Cohesin_HEAT"/>
    <property type="match status" value="1"/>
</dbReference>
<dbReference type="PANTHER" id="PTHR12697:SF5">
    <property type="entry name" value="DEOXYHYPUSINE HYDROXYLASE"/>
    <property type="match status" value="1"/>
</dbReference>
<comment type="caution">
    <text evidence="1">The sequence shown here is derived from an EMBL/GenBank/DDBJ whole genome shotgun (WGS) entry which is preliminary data.</text>
</comment>
<proteinExistence type="predicted"/>
<dbReference type="SUPFAM" id="SSF48371">
    <property type="entry name" value="ARM repeat"/>
    <property type="match status" value="1"/>
</dbReference>
<protein>
    <recommendedName>
        <fullName evidence="3">HEAT repeat protein</fullName>
    </recommendedName>
</protein>
<evidence type="ECO:0000313" key="2">
    <source>
        <dbReference type="Proteomes" id="UP000309174"/>
    </source>
</evidence>
<evidence type="ECO:0000313" key="1">
    <source>
        <dbReference type="EMBL" id="TMQ92955.1"/>
    </source>
</evidence>
<dbReference type="SMART" id="SM00567">
    <property type="entry name" value="EZ_HEAT"/>
    <property type="match status" value="4"/>
</dbReference>
<dbReference type="RefSeq" id="WP_138647879.1">
    <property type="nucleotide sequence ID" value="NZ_VCKW01000154.1"/>
</dbReference>
<dbReference type="Proteomes" id="UP000309174">
    <property type="component" value="Unassembled WGS sequence"/>
</dbReference>